<dbReference type="EMBL" id="JAUEPT010000229">
    <property type="protein sequence ID" value="KAK0429605.1"/>
    <property type="molecule type" value="Genomic_DNA"/>
</dbReference>
<organism evidence="2 3">
    <name type="scientific">Armillaria borealis</name>
    <dbReference type="NCBI Taxonomy" id="47425"/>
    <lineage>
        <taxon>Eukaryota</taxon>
        <taxon>Fungi</taxon>
        <taxon>Dikarya</taxon>
        <taxon>Basidiomycota</taxon>
        <taxon>Agaricomycotina</taxon>
        <taxon>Agaricomycetes</taxon>
        <taxon>Agaricomycetidae</taxon>
        <taxon>Agaricales</taxon>
        <taxon>Marasmiineae</taxon>
        <taxon>Physalacriaceae</taxon>
        <taxon>Armillaria</taxon>
    </lineage>
</organism>
<name>A0AA39MDK8_9AGAR</name>
<evidence type="ECO:0000313" key="3">
    <source>
        <dbReference type="Proteomes" id="UP001175226"/>
    </source>
</evidence>
<dbReference type="Proteomes" id="UP001175226">
    <property type="component" value="Unassembled WGS sequence"/>
</dbReference>
<protein>
    <submittedName>
        <fullName evidence="2">Uncharacterized protein</fullName>
    </submittedName>
</protein>
<evidence type="ECO:0000256" key="1">
    <source>
        <dbReference type="SAM" id="MobiDB-lite"/>
    </source>
</evidence>
<feature type="compositionally biased region" description="Basic residues" evidence="1">
    <location>
        <begin position="116"/>
        <end position="137"/>
    </location>
</feature>
<feature type="region of interest" description="Disordered" evidence="1">
    <location>
        <begin position="1"/>
        <end position="37"/>
    </location>
</feature>
<reference evidence="2" key="1">
    <citation type="submission" date="2023-06" db="EMBL/GenBank/DDBJ databases">
        <authorList>
            <consortium name="Lawrence Berkeley National Laboratory"/>
            <person name="Ahrendt S."/>
            <person name="Sahu N."/>
            <person name="Indic B."/>
            <person name="Wong-Bajracharya J."/>
            <person name="Merenyi Z."/>
            <person name="Ke H.-M."/>
            <person name="Monk M."/>
            <person name="Kocsube S."/>
            <person name="Drula E."/>
            <person name="Lipzen A."/>
            <person name="Balint B."/>
            <person name="Henrissat B."/>
            <person name="Andreopoulos B."/>
            <person name="Martin F.M."/>
            <person name="Harder C.B."/>
            <person name="Rigling D."/>
            <person name="Ford K.L."/>
            <person name="Foster G.D."/>
            <person name="Pangilinan J."/>
            <person name="Papanicolaou A."/>
            <person name="Barry K."/>
            <person name="LaButti K."/>
            <person name="Viragh M."/>
            <person name="Koriabine M."/>
            <person name="Yan M."/>
            <person name="Riley R."/>
            <person name="Champramary S."/>
            <person name="Plett K.L."/>
            <person name="Tsai I.J."/>
            <person name="Slot J."/>
            <person name="Sipos G."/>
            <person name="Plett J."/>
            <person name="Nagy L.G."/>
            <person name="Grigoriev I.V."/>
        </authorList>
    </citation>
    <scope>NUCLEOTIDE SEQUENCE</scope>
    <source>
        <strain evidence="2">FPL87.14</strain>
    </source>
</reference>
<comment type="caution">
    <text evidence="2">The sequence shown here is derived from an EMBL/GenBank/DDBJ whole genome shotgun (WGS) entry which is preliminary data.</text>
</comment>
<sequence length="245" mass="28302">MEQSNTNNQGHITAHQATDPTTTSSISTTQTPDMMPLLGAKTAPAKFREKYNTIKRDKCHQIIDYCSLKVTWFIEALDSFVNEDWDQLEKDILTYHNVELHKSHYLLNSESDNKHQKSCKKKGTKHCKQLSKTKKEKHTSQKKVDNDKTSINEQIEKGHIRKDEYGQLIHKDDMTTMSSNLVTINMVKADLESESDEEAYVDYFQRDNEIDLDEGYNDNAYIYTDQASVNAVTQETSEIQFHVKD</sequence>
<feature type="compositionally biased region" description="Basic and acidic residues" evidence="1">
    <location>
        <begin position="138"/>
        <end position="152"/>
    </location>
</feature>
<dbReference type="AlphaFoldDB" id="A0AA39MDK8"/>
<feature type="compositionally biased region" description="Polar residues" evidence="1">
    <location>
        <begin position="1"/>
        <end position="11"/>
    </location>
</feature>
<proteinExistence type="predicted"/>
<gene>
    <name evidence="2" type="ORF">EV421DRAFT_1745325</name>
</gene>
<keyword evidence="3" id="KW-1185">Reference proteome</keyword>
<feature type="compositionally biased region" description="Low complexity" evidence="1">
    <location>
        <begin position="18"/>
        <end position="33"/>
    </location>
</feature>
<feature type="region of interest" description="Disordered" evidence="1">
    <location>
        <begin position="109"/>
        <end position="152"/>
    </location>
</feature>
<accession>A0AA39MDK8</accession>
<evidence type="ECO:0000313" key="2">
    <source>
        <dbReference type="EMBL" id="KAK0429605.1"/>
    </source>
</evidence>